<dbReference type="Proteomes" id="UP001530377">
    <property type="component" value="Unassembled WGS sequence"/>
</dbReference>
<comment type="caution">
    <text evidence="1">The sequence shown here is derived from an EMBL/GenBank/DDBJ whole genome shotgun (WGS) entry which is preliminary data.</text>
</comment>
<accession>A0ABD3SHK5</accession>
<sequence length="155" mass="16991">MRARHLLSHLRKLLGDDISIGFHGNAHATHAEHDAHPGIPFPHKVEVSLAGNIVICIHNVGDPGLISIVRFGICKVNRASSCMYGCGWSNMASSEGEEGRGWKREDTDDDEDGTVWIFLNCDDEDTVPPSAQNVVLNDAENEIVLDWCHLPLSSP</sequence>
<dbReference type="EMBL" id="JALLPB020000028">
    <property type="protein sequence ID" value="KAL3823825.1"/>
    <property type="molecule type" value="Genomic_DNA"/>
</dbReference>
<keyword evidence="2" id="KW-1185">Reference proteome</keyword>
<protein>
    <submittedName>
        <fullName evidence="1">Uncharacterized protein</fullName>
    </submittedName>
</protein>
<gene>
    <name evidence="1" type="ORF">ACHAXA_004097</name>
</gene>
<dbReference type="AlphaFoldDB" id="A0ABD3SHK5"/>
<evidence type="ECO:0000313" key="2">
    <source>
        <dbReference type="Proteomes" id="UP001530377"/>
    </source>
</evidence>
<name>A0ABD3SHK5_9STRA</name>
<proteinExistence type="predicted"/>
<evidence type="ECO:0000313" key="1">
    <source>
        <dbReference type="EMBL" id="KAL3823825.1"/>
    </source>
</evidence>
<organism evidence="1 2">
    <name type="scientific">Cyclostephanos tholiformis</name>
    <dbReference type="NCBI Taxonomy" id="382380"/>
    <lineage>
        <taxon>Eukaryota</taxon>
        <taxon>Sar</taxon>
        <taxon>Stramenopiles</taxon>
        <taxon>Ochrophyta</taxon>
        <taxon>Bacillariophyta</taxon>
        <taxon>Coscinodiscophyceae</taxon>
        <taxon>Thalassiosirophycidae</taxon>
        <taxon>Stephanodiscales</taxon>
        <taxon>Stephanodiscaceae</taxon>
        <taxon>Cyclostephanos</taxon>
    </lineage>
</organism>
<reference evidence="1 2" key="1">
    <citation type="submission" date="2024-10" db="EMBL/GenBank/DDBJ databases">
        <title>Updated reference genomes for cyclostephanoid diatoms.</title>
        <authorList>
            <person name="Roberts W.R."/>
            <person name="Alverson A.J."/>
        </authorList>
    </citation>
    <scope>NUCLEOTIDE SEQUENCE [LARGE SCALE GENOMIC DNA]</scope>
    <source>
        <strain evidence="1 2">AJA228-03</strain>
    </source>
</reference>